<organism evidence="1 2">
    <name type="scientific">Tissierella simiarum</name>
    <dbReference type="NCBI Taxonomy" id="2841534"/>
    <lineage>
        <taxon>Bacteria</taxon>
        <taxon>Bacillati</taxon>
        <taxon>Bacillota</taxon>
        <taxon>Tissierellia</taxon>
        <taxon>Tissierellales</taxon>
        <taxon>Tissierellaceae</taxon>
        <taxon>Tissierella</taxon>
    </lineage>
</organism>
<proteinExistence type="predicted"/>
<dbReference type="RefSeq" id="WP_216518241.1">
    <property type="nucleotide sequence ID" value="NZ_JAHLPM010000005.1"/>
</dbReference>
<protein>
    <recommendedName>
        <fullName evidence="3">Nif11 domain-containing protein</fullName>
    </recommendedName>
</protein>
<reference evidence="1 2" key="1">
    <citation type="submission" date="2021-06" db="EMBL/GenBank/DDBJ databases">
        <authorList>
            <person name="Sun Q."/>
            <person name="Li D."/>
        </authorList>
    </citation>
    <scope>NUCLEOTIDE SEQUENCE [LARGE SCALE GENOMIC DNA]</scope>
    <source>
        <strain evidence="1 2">MSJ-40</strain>
    </source>
</reference>
<gene>
    <name evidence="1" type="ORF">KQI42_07135</name>
</gene>
<evidence type="ECO:0008006" key="3">
    <source>
        <dbReference type="Google" id="ProtNLM"/>
    </source>
</evidence>
<dbReference type="Proteomes" id="UP000749471">
    <property type="component" value="Unassembled WGS sequence"/>
</dbReference>
<dbReference type="EMBL" id="JAHLPM010000005">
    <property type="protein sequence ID" value="MBU5437775.1"/>
    <property type="molecule type" value="Genomic_DNA"/>
</dbReference>
<comment type="caution">
    <text evidence="1">The sequence shown here is derived from an EMBL/GenBank/DDBJ whole genome shotgun (WGS) entry which is preliminary data.</text>
</comment>
<evidence type="ECO:0000313" key="1">
    <source>
        <dbReference type="EMBL" id="MBU5437775.1"/>
    </source>
</evidence>
<sequence>MMNKKEYFDSVLNFIDNLSDEEFDALLIESGIEKCPYEDFKQKYESKPYHHDIKATSSLSIPSLENLNLFSMEGDAA</sequence>
<evidence type="ECO:0000313" key="2">
    <source>
        <dbReference type="Proteomes" id="UP000749471"/>
    </source>
</evidence>
<keyword evidence="2" id="KW-1185">Reference proteome</keyword>
<accession>A0ABS6E4D6</accession>
<name>A0ABS6E4D6_9FIRM</name>